<dbReference type="Gene3D" id="1.10.287.130">
    <property type="match status" value="1"/>
</dbReference>
<accession>A0ABS8W5B7</accession>
<keyword evidence="12" id="KW-0902">Two-component regulatory system</keyword>
<dbReference type="SUPFAM" id="SSF47384">
    <property type="entry name" value="Homodimeric domain of signal transducing histidine kinase"/>
    <property type="match status" value="1"/>
</dbReference>
<dbReference type="EMBL" id="JAIMJA010000004">
    <property type="protein sequence ID" value="MCE2594172.1"/>
    <property type="molecule type" value="Genomic_DNA"/>
</dbReference>
<protein>
    <recommendedName>
        <fullName evidence="3">histidine kinase</fullName>
        <ecNumber evidence="3">2.7.13.3</ecNumber>
    </recommendedName>
</protein>
<keyword evidence="9" id="KW-0418">Kinase</keyword>
<evidence type="ECO:0000256" key="6">
    <source>
        <dbReference type="ARBA" id="ARBA00022679"/>
    </source>
</evidence>
<keyword evidence="4" id="KW-1003">Cell membrane</keyword>
<dbReference type="Gene3D" id="3.30.565.10">
    <property type="entry name" value="Histidine kinase-like ATPase, C-terminal domain"/>
    <property type="match status" value="1"/>
</dbReference>
<dbReference type="InterPro" id="IPR005467">
    <property type="entry name" value="His_kinase_dom"/>
</dbReference>
<dbReference type="PANTHER" id="PTHR45528">
    <property type="entry name" value="SENSOR HISTIDINE KINASE CPXA"/>
    <property type="match status" value="1"/>
</dbReference>
<evidence type="ECO:0000256" key="2">
    <source>
        <dbReference type="ARBA" id="ARBA00004651"/>
    </source>
</evidence>
<dbReference type="InterPro" id="IPR003661">
    <property type="entry name" value="HisK_dim/P_dom"/>
</dbReference>
<keyword evidence="10" id="KW-0067">ATP-binding</keyword>
<evidence type="ECO:0000256" key="5">
    <source>
        <dbReference type="ARBA" id="ARBA00022553"/>
    </source>
</evidence>
<evidence type="ECO:0000256" key="1">
    <source>
        <dbReference type="ARBA" id="ARBA00000085"/>
    </source>
</evidence>
<dbReference type="InterPro" id="IPR004358">
    <property type="entry name" value="Sig_transdc_His_kin-like_C"/>
</dbReference>
<dbReference type="Proteomes" id="UP001201273">
    <property type="component" value="Unassembled WGS sequence"/>
</dbReference>
<evidence type="ECO:0000256" key="8">
    <source>
        <dbReference type="ARBA" id="ARBA00022741"/>
    </source>
</evidence>
<dbReference type="PRINTS" id="PR00344">
    <property type="entry name" value="BCTRLSENSOR"/>
</dbReference>
<evidence type="ECO:0000313" key="18">
    <source>
        <dbReference type="Proteomes" id="UP001201273"/>
    </source>
</evidence>
<evidence type="ECO:0000256" key="14">
    <source>
        <dbReference type="SAM" id="Phobius"/>
    </source>
</evidence>
<dbReference type="CDD" id="cd00082">
    <property type="entry name" value="HisKA"/>
    <property type="match status" value="1"/>
</dbReference>
<dbReference type="InterPro" id="IPR036890">
    <property type="entry name" value="HATPase_C_sf"/>
</dbReference>
<dbReference type="EC" id="2.7.13.3" evidence="3"/>
<dbReference type="CDD" id="cd06225">
    <property type="entry name" value="HAMP"/>
    <property type="match status" value="1"/>
</dbReference>
<comment type="subcellular location">
    <subcellularLocation>
        <location evidence="2">Cell membrane</location>
        <topology evidence="2">Multi-pass membrane protein</topology>
    </subcellularLocation>
</comment>
<feature type="transmembrane region" description="Helical" evidence="14">
    <location>
        <begin position="163"/>
        <end position="183"/>
    </location>
</feature>
<evidence type="ECO:0000259" key="15">
    <source>
        <dbReference type="PROSITE" id="PS50109"/>
    </source>
</evidence>
<dbReference type="SMART" id="SM00304">
    <property type="entry name" value="HAMP"/>
    <property type="match status" value="1"/>
</dbReference>
<evidence type="ECO:0000256" key="4">
    <source>
        <dbReference type="ARBA" id="ARBA00022475"/>
    </source>
</evidence>
<dbReference type="Pfam" id="PF02518">
    <property type="entry name" value="HATPase_c"/>
    <property type="match status" value="1"/>
</dbReference>
<dbReference type="RefSeq" id="WP_233051752.1">
    <property type="nucleotide sequence ID" value="NZ_JAIMJA010000004.1"/>
</dbReference>
<keyword evidence="11 14" id="KW-1133">Transmembrane helix</keyword>
<evidence type="ECO:0000259" key="16">
    <source>
        <dbReference type="PROSITE" id="PS50885"/>
    </source>
</evidence>
<keyword evidence="13 14" id="KW-0472">Membrane</keyword>
<keyword evidence="6" id="KW-0808">Transferase</keyword>
<name>A0ABS8W5B7_9GAMM</name>
<dbReference type="Pfam" id="PF00512">
    <property type="entry name" value="HisKA"/>
    <property type="match status" value="1"/>
</dbReference>
<dbReference type="InterPro" id="IPR050398">
    <property type="entry name" value="HssS/ArlS-like"/>
</dbReference>
<evidence type="ECO:0000256" key="12">
    <source>
        <dbReference type="ARBA" id="ARBA00023012"/>
    </source>
</evidence>
<keyword evidence="7 14" id="KW-0812">Transmembrane</keyword>
<keyword evidence="5" id="KW-0597">Phosphoprotein</keyword>
<gene>
    <name evidence="17" type="ORF">K6Y31_05020</name>
</gene>
<evidence type="ECO:0000256" key="3">
    <source>
        <dbReference type="ARBA" id="ARBA00012438"/>
    </source>
</evidence>
<feature type="domain" description="Histidine kinase" evidence="15">
    <location>
        <begin position="242"/>
        <end position="447"/>
    </location>
</feature>
<dbReference type="PROSITE" id="PS50109">
    <property type="entry name" value="HIS_KIN"/>
    <property type="match status" value="1"/>
</dbReference>
<dbReference type="Pfam" id="PF00672">
    <property type="entry name" value="HAMP"/>
    <property type="match status" value="1"/>
</dbReference>
<keyword evidence="18" id="KW-1185">Reference proteome</keyword>
<organism evidence="17 18">
    <name type="scientific">Motilimonas cestriensis</name>
    <dbReference type="NCBI Taxonomy" id="2742685"/>
    <lineage>
        <taxon>Bacteria</taxon>
        <taxon>Pseudomonadati</taxon>
        <taxon>Pseudomonadota</taxon>
        <taxon>Gammaproteobacteria</taxon>
        <taxon>Alteromonadales</taxon>
        <taxon>Alteromonadales genera incertae sedis</taxon>
        <taxon>Motilimonas</taxon>
    </lineage>
</organism>
<dbReference type="PROSITE" id="PS50885">
    <property type="entry name" value="HAMP"/>
    <property type="match status" value="1"/>
</dbReference>
<proteinExistence type="predicted"/>
<feature type="transmembrane region" description="Helical" evidence="14">
    <location>
        <begin position="12"/>
        <end position="30"/>
    </location>
</feature>
<dbReference type="PANTHER" id="PTHR45528:SF1">
    <property type="entry name" value="SENSOR HISTIDINE KINASE CPXA"/>
    <property type="match status" value="1"/>
</dbReference>
<dbReference type="SMART" id="SM00387">
    <property type="entry name" value="HATPase_c"/>
    <property type="match status" value="1"/>
</dbReference>
<keyword evidence="8" id="KW-0547">Nucleotide-binding</keyword>
<dbReference type="SUPFAM" id="SSF55874">
    <property type="entry name" value="ATPase domain of HSP90 chaperone/DNA topoisomerase II/histidine kinase"/>
    <property type="match status" value="1"/>
</dbReference>
<evidence type="ECO:0000313" key="17">
    <source>
        <dbReference type="EMBL" id="MCE2594172.1"/>
    </source>
</evidence>
<dbReference type="SMART" id="SM00388">
    <property type="entry name" value="HisKA"/>
    <property type="match status" value="1"/>
</dbReference>
<evidence type="ECO:0000256" key="11">
    <source>
        <dbReference type="ARBA" id="ARBA00022989"/>
    </source>
</evidence>
<evidence type="ECO:0000256" key="13">
    <source>
        <dbReference type="ARBA" id="ARBA00023136"/>
    </source>
</evidence>
<feature type="domain" description="HAMP" evidence="16">
    <location>
        <begin position="181"/>
        <end position="234"/>
    </location>
</feature>
<dbReference type="InterPro" id="IPR036097">
    <property type="entry name" value="HisK_dim/P_sf"/>
</dbReference>
<reference evidence="17 18" key="1">
    <citation type="journal article" date="2022" name="Environ. Microbiol. Rep.">
        <title>Eco-phylogenetic analyses reveal divergent evolution of vitamin B12 metabolism in the marine bacterial family 'Psychromonadaceae'.</title>
        <authorList>
            <person name="Jin X."/>
            <person name="Yang Y."/>
            <person name="Cao H."/>
            <person name="Gao B."/>
            <person name="Zhao Z."/>
        </authorList>
    </citation>
    <scope>NUCLEOTIDE SEQUENCE [LARGE SCALE GENOMIC DNA]</scope>
    <source>
        <strain evidence="17 18">MKS20</strain>
    </source>
</reference>
<dbReference type="SUPFAM" id="SSF158472">
    <property type="entry name" value="HAMP domain-like"/>
    <property type="match status" value="1"/>
</dbReference>
<dbReference type="InterPro" id="IPR003660">
    <property type="entry name" value="HAMP_dom"/>
</dbReference>
<evidence type="ECO:0000256" key="10">
    <source>
        <dbReference type="ARBA" id="ARBA00022840"/>
    </source>
</evidence>
<evidence type="ECO:0000256" key="7">
    <source>
        <dbReference type="ARBA" id="ARBA00022692"/>
    </source>
</evidence>
<dbReference type="InterPro" id="IPR003594">
    <property type="entry name" value="HATPase_dom"/>
</dbReference>
<sequence>MTRPINSLFFKIFAGFWLLILLLVAILVTLPRLDESHLQPVDSFGIELLNKTSQNLVIRLGRHPERGLGYALKTFRHKSGFKFYALEQNGSFVNNEAPKAVRRFAIESESITRPQMWQRHDGIVLGPVQFIYNGKPLLLYAHKNMRGQSDRIMLRWLLDNPGLLIFISLLVSTPICLLLAWHLTSPLRQLQSASHKIAKGELETSIPQLSRRDEIGQLANSMDRMVLSLKTMISSQQRLLSDISHELRSPLTRLRLALAISRKHQGESSELDRIDIEAARLEQMISDLLGLSRSQFQPQEIQTIRLDSLLEALLDDAQFEAEQTGKTFTYDTPPALELQAYPALLSSAIENVIRNAISYADTSINLTITQYRNKLEISIQDDGPGVPETELGQIFRPFYRVSQARDRESGGTGLGLAICDNAMHKHGGSVMAENVNSGLKVTLSLPL</sequence>
<evidence type="ECO:0000256" key="9">
    <source>
        <dbReference type="ARBA" id="ARBA00022777"/>
    </source>
</evidence>
<dbReference type="Gene3D" id="6.10.340.10">
    <property type="match status" value="1"/>
</dbReference>
<comment type="caution">
    <text evidence="17">The sequence shown here is derived from an EMBL/GenBank/DDBJ whole genome shotgun (WGS) entry which is preliminary data.</text>
</comment>
<comment type="catalytic activity">
    <reaction evidence="1">
        <text>ATP + protein L-histidine = ADP + protein N-phospho-L-histidine.</text>
        <dbReference type="EC" id="2.7.13.3"/>
    </reaction>
</comment>